<organism evidence="1 2">
    <name type="scientific">Caerostris extrusa</name>
    <name type="common">Bark spider</name>
    <name type="synonym">Caerostris bankana</name>
    <dbReference type="NCBI Taxonomy" id="172846"/>
    <lineage>
        <taxon>Eukaryota</taxon>
        <taxon>Metazoa</taxon>
        <taxon>Ecdysozoa</taxon>
        <taxon>Arthropoda</taxon>
        <taxon>Chelicerata</taxon>
        <taxon>Arachnida</taxon>
        <taxon>Araneae</taxon>
        <taxon>Araneomorphae</taxon>
        <taxon>Entelegynae</taxon>
        <taxon>Araneoidea</taxon>
        <taxon>Araneidae</taxon>
        <taxon>Caerostris</taxon>
    </lineage>
</organism>
<proteinExistence type="predicted"/>
<dbReference type="EMBL" id="BPLR01004591">
    <property type="protein sequence ID" value="GIX95984.1"/>
    <property type="molecule type" value="Genomic_DNA"/>
</dbReference>
<sequence length="107" mass="12238">MTQRSVDTVTPDREMVRSNVVNIRRCPAMIGKAAVHCVRNVRKLYCLALNGQISEIWIGTQFHSPNKHNRTPIDQTLLPNDITCWDTVTPDRKTDGPNVVKMRLVQR</sequence>
<name>A0AAV4PJB1_CAEEX</name>
<evidence type="ECO:0000313" key="2">
    <source>
        <dbReference type="Proteomes" id="UP001054945"/>
    </source>
</evidence>
<evidence type="ECO:0000313" key="1">
    <source>
        <dbReference type="EMBL" id="GIX95984.1"/>
    </source>
</evidence>
<gene>
    <name evidence="1" type="ORF">CEXT_726451</name>
</gene>
<keyword evidence="2" id="KW-1185">Reference proteome</keyword>
<accession>A0AAV4PJB1</accession>
<dbReference type="AlphaFoldDB" id="A0AAV4PJB1"/>
<reference evidence="1 2" key="1">
    <citation type="submission" date="2021-06" db="EMBL/GenBank/DDBJ databases">
        <title>Caerostris extrusa draft genome.</title>
        <authorList>
            <person name="Kono N."/>
            <person name="Arakawa K."/>
        </authorList>
    </citation>
    <scope>NUCLEOTIDE SEQUENCE [LARGE SCALE GENOMIC DNA]</scope>
</reference>
<protein>
    <submittedName>
        <fullName evidence="1">Uncharacterized protein</fullName>
    </submittedName>
</protein>
<dbReference type="Proteomes" id="UP001054945">
    <property type="component" value="Unassembled WGS sequence"/>
</dbReference>
<comment type="caution">
    <text evidence="1">The sequence shown here is derived from an EMBL/GenBank/DDBJ whole genome shotgun (WGS) entry which is preliminary data.</text>
</comment>